<evidence type="ECO:0000256" key="26">
    <source>
        <dbReference type="ARBA" id="ARBA00060592"/>
    </source>
</evidence>
<dbReference type="Proteomes" id="UP000190105">
    <property type="component" value="Unassembled WGS sequence"/>
</dbReference>
<keyword evidence="10" id="KW-0645">Protease</keyword>
<dbReference type="GO" id="GO:0008360">
    <property type="term" value="P:regulation of cell shape"/>
    <property type="evidence" value="ECO:0007669"/>
    <property type="project" value="UniProtKB-KW"/>
</dbReference>
<evidence type="ECO:0000259" key="28">
    <source>
        <dbReference type="Pfam" id="PF00912"/>
    </source>
</evidence>
<dbReference type="InterPro" id="IPR023346">
    <property type="entry name" value="Lysozyme-like_dom_sf"/>
</dbReference>
<dbReference type="NCBIfam" id="TIGR02074">
    <property type="entry name" value="PBP_1a_fam"/>
    <property type="match status" value="1"/>
</dbReference>
<keyword evidence="30" id="KW-1185">Reference proteome</keyword>
<dbReference type="RefSeq" id="WP_078695559.1">
    <property type="nucleotide sequence ID" value="NZ_FUYH01000003.1"/>
</dbReference>
<dbReference type="SUPFAM" id="SSF56601">
    <property type="entry name" value="beta-lactamase/transpeptidase-like"/>
    <property type="match status" value="1"/>
</dbReference>
<evidence type="ECO:0000256" key="21">
    <source>
        <dbReference type="ARBA" id="ARBA00023268"/>
    </source>
</evidence>
<keyword evidence="9" id="KW-0121">Carboxypeptidase</keyword>
<dbReference type="UniPathway" id="UPA00219"/>
<sequence length="774" mass="85473">MEQENNRRRKKQKKKSTGIGKKILVTILILFLLIGAAGIGAVVAVVKSAPAINTDIISNLKQSSKIYDMNGNYIEDFSGSENRNIVPLKQIPKNLQLAFVAIEDERFYVHHGVDIKRIFGALWYDIKTMSKAQGASTITQQLIKNYALSPEKNFTRKLQEAYLAIQLERQLSKDQILEAYLNTILLGNNTWGVQAASLLYFGKDVSQLNLPECALLAGITKNPSKYNPYSKKNLENPKDLLDRQKTVLSKMLELGFISKEEYDSAINYKLTFQSKQEAMSMKYQWFIEPAIEQIAKDFAEKYNMTESEAKQRLRTGGYNLYLTIDPKIQDAAQSVIDNDKYYKGLRLQKDLLNYSADGKSKAIIQPQAAAVIFDYKTGQVRAIVGGRGTHDLMSLNRATEVPRQPGSSIKPLAVYGPAIDSKIATAGTVIEDSPMPLDFVKANKGWDPKNADGKFRGYVTIRDAIKHSINLVAVKLQLQVGVNTSIDYLQNKFHITTIKKDDKNTAALALGGMTEGVTPFEMAAAYGVFGNQGIYSQPIMYTKVTDRNGDTVLEKTSEQSKSLSPQAAYIMTDMLKGVVSGGTATSANLGSMPAAGKTGTASDYTNAWFCGFTPYYSGAVWMGHDQPKVKVGGLTSALSARLWGDIMRQVHKDLPIVDFQAPSEIVRSEICIDSGNAPTDICAQDQRGSRIRSELFIDGTQPVELCEIHTTADIDIRTGKLATEDTPAEYIQKKVFIKRTTPARAPLLDDAYVLPSEFSTNIEENSDGTPIATP</sequence>
<dbReference type="SUPFAM" id="SSF53955">
    <property type="entry name" value="Lysozyme-like"/>
    <property type="match status" value="1"/>
</dbReference>
<protein>
    <recommendedName>
        <fullName evidence="7">Penicillin-binding protein 1A</fullName>
        <ecNumber evidence="24">2.4.99.28</ecNumber>
        <ecNumber evidence="6">3.4.16.4</ecNumber>
    </recommendedName>
</protein>
<comment type="function">
    <text evidence="1">Cell wall formation. Synthesis of cross-linked peptidoglycan from the lipid intermediates. The enzyme has a penicillin-insensitive transglycosylase N-terminal domain (formation of linear glycan strands) and a penicillin-sensitive transpeptidase C-terminal domain (cross-linking of the peptide subunits).</text>
</comment>
<evidence type="ECO:0000256" key="13">
    <source>
        <dbReference type="ARBA" id="ARBA00022692"/>
    </source>
</evidence>
<dbReference type="GO" id="GO:0008658">
    <property type="term" value="F:penicillin binding"/>
    <property type="evidence" value="ECO:0007669"/>
    <property type="project" value="InterPro"/>
</dbReference>
<evidence type="ECO:0000256" key="4">
    <source>
        <dbReference type="ARBA" id="ARBA00007090"/>
    </source>
</evidence>
<keyword evidence="18" id="KW-1133">Transmembrane helix</keyword>
<keyword evidence="14" id="KW-0378">Hydrolase</keyword>
<evidence type="ECO:0000256" key="7">
    <source>
        <dbReference type="ARBA" id="ARBA00018638"/>
    </source>
</evidence>
<evidence type="ECO:0000256" key="3">
    <source>
        <dbReference type="ARBA" id="ARBA00004752"/>
    </source>
</evidence>
<gene>
    <name evidence="29" type="ORF">SAMN05443428_10395</name>
</gene>
<reference evidence="30" key="1">
    <citation type="submission" date="2017-02" db="EMBL/GenBank/DDBJ databases">
        <authorList>
            <person name="Varghese N."/>
            <person name="Submissions S."/>
        </authorList>
    </citation>
    <scope>NUCLEOTIDE SEQUENCE [LARGE SCALE GENOMIC DNA]</scope>
    <source>
        <strain evidence="30">USBA 833</strain>
    </source>
</reference>
<evidence type="ECO:0000256" key="17">
    <source>
        <dbReference type="ARBA" id="ARBA00022984"/>
    </source>
</evidence>
<comment type="pathway">
    <text evidence="26">Glycan biosynthesis.</text>
</comment>
<dbReference type="STRING" id="1147123.SAMN05443428_10395"/>
<dbReference type="Gene3D" id="3.40.710.10">
    <property type="entry name" value="DD-peptidase/beta-lactamase superfamily"/>
    <property type="match status" value="1"/>
</dbReference>
<evidence type="ECO:0000256" key="19">
    <source>
        <dbReference type="ARBA" id="ARBA00023136"/>
    </source>
</evidence>
<feature type="domain" description="Glycosyl transferase family 51" evidence="28">
    <location>
        <begin position="71"/>
        <end position="251"/>
    </location>
</feature>
<comment type="catalytic activity">
    <reaction evidence="25">
        <text>[GlcNAc-(1-&gt;4)-Mur2Ac(oyl-L-Ala-gamma-D-Glu-L-Lys-D-Ala-D-Ala)](n)-di-trans,octa-cis-undecaprenyl diphosphate + beta-D-GlcNAc-(1-&gt;4)-Mur2Ac(oyl-L-Ala-gamma-D-Glu-L-Lys-D-Ala-D-Ala)-di-trans,octa-cis-undecaprenyl diphosphate = [GlcNAc-(1-&gt;4)-Mur2Ac(oyl-L-Ala-gamma-D-Glu-L-Lys-D-Ala-D-Ala)](n+1)-di-trans,octa-cis-undecaprenyl diphosphate + di-trans,octa-cis-undecaprenyl diphosphate + H(+)</text>
        <dbReference type="Rhea" id="RHEA:23708"/>
        <dbReference type="Rhea" id="RHEA-COMP:9602"/>
        <dbReference type="Rhea" id="RHEA-COMP:9603"/>
        <dbReference type="ChEBI" id="CHEBI:15378"/>
        <dbReference type="ChEBI" id="CHEBI:58405"/>
        <dbReference type="ChEBI" id="CHEBI:60033"/>
        <dbReference type="ChEBI" id="CHEBI:78435"/>
        <dbReference type="EC" id="2.4.99.28"/>
    </reaction>
</comment>
<dbReference type="OrthoDB" id="9766909at2"/>
<keyword evidence="12" id="KW-0808">Transferase</keyword>
<accession>A0A1T4WRW5</accession>
<dbReference type="FunFam" id="1.10.3810.10:FF:000001">
    <property type="entry name" value="Penicillin-binding protein 1A"/>
    <property type="match status" value="1"/>
</dbReference>
<dbReference type="InterPro" id="IPR012338">
    <property type="entry name" value="Beta-lactam/transpept-like"/>
</dbReference>
<dbReference type="GO" id="GO:0046677">
    <property type="term" value="P:response to antibiotic"/>
    <property type="evidence" value="ECO:0007669"/>
    <property type="project" value="UniProtKB-KW"/>
</dbReference>
<comment type="catalytic activity">
    <reaction evidence="23">
        <text>Preferential cleavage: (Ac)2-L-Lys-D-Ala-|-D-Ala. Also transpeptidation of peptidyl-alanyl moieties that are N-acyl substituents of D-alanine.</text>
        <dbReference type="EC" id="3.4.16.4"/>
    </reaction>
</comment>
<dbReference type="EMBL" id="FUYH01000003">
    <property type="protein sequence ID" value="SKA79588.1"/>
    <property type="molecule type" value="Genomic_DNA"/>
</dbReference>
<feature type="domain" description="Penicillin-binding protein transpeptidase" evidence="27">
    <location>
        <begin position="369"/>
        <end position="628"/>
    </location>
</feature>
<keyword evidence="19" id="KW-0472">Membrane</keyword>
<keyword evidence="21" id="KW-0511">Multifunctional enzyme</keyword>
<dbReference type="InterPro" id="IPR001460">
    <property type="entry name" value="PCN-bd_Tpept"/>
</dbReference>
<dbReference type="InterPro" id="IPR036950">
    <property type="entry name" value="PBP_transglycosylase"/>
</dbReference>
<comment type="pathway">
    <text evidence="3">Cell wall biogenesis; peptidoglycan biosynthesis.</text>
</comment>
<evidence type="ECO:0000256" key="10">
    <source>
        <dbReference type="ARBA" id="ARBA00022670"/>
    </source>
</evidence>
<keyword evidence="8" id="KW-1003">Cell membrane</keyword>
<comment type="similarity">
    <text evidence="4">In the C-terminal section; belongs to the transpeptidase family.</text>
</comment>
<evidence type="ECO:0000256" key="1">
    <source>
        <dbReference type="ARBA" id="ARBA00002624"/>
    </source>
</evidence>
<keyword evidence="13" id="KW-0812">Transmembrane</keyword>
<evidence type="ECO:0000256" key="18">
    <source>
        <dbReference type="ARBA" id="ARBA00022989"/>
    </source>
</evidence>
<keyword evidence="22" id="KW-0961">Cell wall biogenesis/degradation</keyword>
<dbReference type="GO" id="GO:0006508">
    <property type="term" value="P:proteolysis"/>
    <property type="evidence" value="ECO:0007669"/>
    <property type="project" value="UniProtKB-KW"/>
</dbReference>
<evidence type="ECO:0000256" key="14">
    <source>
        <dbReference type="ARBA" id="ARBA00022801"/>
    </source>
</evidence>
<keyword evidence="17" id="KW-0573">Peptidoglycan synthesis</keyword>
<dbReference type="PANTHER" id="PTHR32282:SF33">
    <property type="entry name" value="PEPTIDOGLYCAN GLYCOSYLTRANSFERASE"/>
    <property type="match status" value="1"/>
</dbReference>
<dbReference type="PANTHER" id="PTHR32282">
    <property type="entry name" value="BINDING PROTEIN TRANSPEPTIDASE, PUTATIVE-RELATED"/>
    <property type="match status" value="1"/>
</dbReference>
<evidence type="ECO:0000256" key="12">
    <source>
        <dbReference type="ARBA" id="ARBA00022679"/>
    </source>
</evidence>
<dbReference type="EC" id="3.4.16.4" evidence="6"/>
<dbReference type="EC" id="2.4.99.28" evidence="24"/>
<keyword evidence="16" id="KW-0735">Signal-anchor</keyword>
<evidence type="ECO:0000256" key="15">
    <source>
        <dbReference type="ARBA" id="ARBA00022960"/>
    </source>
</evidence>
<evidence type="ECO:0000313" key="29">
    <source>
        <dbReference type="EMBL" id="SKA79588.1"/>
    </source>
</evidence>
<dbReference type="GO" id="GO:0009002">
    <property type="term" value="F:serine-type D-Ala-D-Ala carboxypeptidase activity"/>
    <property type="evidence" value="ECO:0007669"/>
    <property type="project" value="UniProtKB-EC"/>
</dbReference>
<evidence type="ECO:0000256" key="8">
    <source>
        <dbReference type="ARBA" id="ARBA00022475"/>
    </source>
</evidence>
<evidence type="ECO:0000256" key="23">
    <source>
        <dbReference type="ARBA" id="ARBA00034000"/>
    </source>
</evidence>
<evidence type="ECO:0000256" key="20">
    <source>
        <dbReference type="ARBA" id="ARBA00023251"/>
    </source>
</evidence>
<organism evidence="29 30">
    <name type="scientific">Caloramator quimbayensis</name>
    <dbReference type="NCBI Taxonomy" id="1147123"/>
    <lineage>
        <taxon>Bacteria</taxon>
        <taxon>Bacillati</taxon>
        <taxon>Bacillota</taxon>
        <taxon>Clostridia</taxon>
        <taxon>Eubacteriales</taxon>
        <taxon>Clostridiaceae</taxon>
        <taxon>Caloramator</taxon>
    </lineage>
</organism>
<evidence type="ECO:0000256" key="11">
    <source>
        <dbReference type="ARBA" id="ARBA00022676"/>
    </source>
</evidence>
<comment type="subcellular location">
    <subcellularLocation>
        <location evidence="2">Cell membrane</location>
        <topology evidence="2">Single-pass type II membrane protein</topology>
    </subcellularLocation>
</comment>
<dbReference type="Gene3D" id="1.10.3810.10">
    <property type="entry name" value="Biosynthetic peptidoglycan transglycosylase-like"/>
    <property type="match status" value="1"/>
</dbReference>
<keyword evidence="11" id="KW-0328">Glycosyltransferase</keyword>
<evidence type="ECO:0000256" key="9">
    <source>
        <dbReference type="ARBA" id="ARBA00022645"/>
    </source>
</evidence>
<dbReference type="Pfam" id="PF00912">
    <property type="entry name" value="Transgly"/>
    <property type="match status" value="1"/>
</dbReference>
<evidence type="ECO:0000256" key="6">
    <source>
        <dbReference type="ARBA" id="ARBA00012448"/>
    </source>
</evidence>
<dbReference type="GO" id="GO:0005886">
    <property type="term" value="C:plasma membrane"/>
    <property type="evidence" value="ECO:0007669"/>
    <property type="project" value="UniProtKB-SubCell"/>
</dbReference>
<keyword evidence="15" id="KW-0133">Cell shape</keyword>
<name>A0A1T4WRW5_9CLOT</name>
<dbReference type="GO" id="GO:0008955">
    <property type="term" value="F:peptidoglycan glycosyltransferase activity"/>
    <property type="evidence" value="ECO:0007669"/>
    <property type="project" value="UniProtKB-EC"/>
</dbReference>
<dbReference type="Pfam" id="PF00905">
    <property type="entry name" value="Transpeptidase"/>
    <property type="match status" value="1"/>
</dbReference>
<proteinExistence type="inferred from homology"/>
<dbReference type="GO" id="GO:0071555">
    <property type="term" value="P:cell wall organization"/>
    <property type="evidence" value="ECO:0007669"/>
    <property type="project" value="UniProtKB-KW"/>
</dbReference>
<evidence type="ECO:0000259" key="27">
    <source>
        <dbReference type="Pfam" id="PF00905"/>
    </source>
</evidence>
<dbReference type="AlphaFoldDB" id="A0A1T4WRW5"/>
<evidence type="ECO:0000313" key="30">
    <source>
        <dbReference type="Proteomes" id="UP000190105"/>
    </source>
</evidence>
<evidence type="ECO:0000256" key="5">
    <source>
        <dbReference type="ARBA" id="ARBA00007739"/>
    </source>
</evidence>
<keyword evidence="20" id="KW-0046">Antibiotic resistance</keyword>
<dbReference type="InterPro" id="IPR050396">
    <property type="entry name" value="Glycosyltr_51/Transpeptidase"/>
</dbReference>
<evidence type="ECO:0000256" key="2">
    <source>
        <dbReference type="ARBA" id="ARBA00004401"/>
    </source>
</evidence>
<evidence type="ECO:0000256" key="22">
    <source>
        <dbReference type="ARBA" id="ARBA00023316"/>
    </source>
</evidence>
<dbReference type="GO" id="GO:0009252">
    <property type="term" value="P:peptidoglycan biosynthetic process"/>
    <property type="evidence" value="ECO:0007669"/>
    <property type="project" value="UniProtKB-UniPathway"/>
</dbReference>
<evidence type="ECO:0000256" key="24">
    <source>
        <dbReference type="ARBA" id="ARBA00044770"/>
    </source>
</evidence>
<dbReference type="InterPro" id="IPR001264">
    <property type="entry name" value="Glyco_trans_51"/>
</dbReference>
<comment type="similarity">
    <text evidence="5">In the N-terminal section; belongs to the glycosyltransferase 51 family.</text>
</comment>
<evidence type="ECO:0000256" key="16">
    <source>
        <dbReference type="ARBA" id="ARBA00022968"/>
    </source>
</evidence>
<evidence type="ECO:0000256" key="25">
    <source>
        <dbReference type="ARBA" id="ARBA00049902"/>
    </source>
</evidence>